<evidence type="ECO:0000313" key="2">
    <source>
        <dbReference type="EMBL" id="GAU48638.1"/>
    </source>
</evidence>
<keyword evidence="1" id="KW-0812">Transmembrane</keyword>
<sequence length="89" mass="9652">MNSASFVVPFSLDFGGPEATARIDSTRCRPCGVIILFVVLAISGLLPFLGVFFIVEGDGLFLLQESSVECDEKEVKDNKIRGLAMEVLL</sequence>
<name>A0A2Z6NWW9_TRISU</name>
<gene>
    <name evidence="2" type="ORF">TSUD_129880</name>
</gene>
<keyword evidence="1" id="KW-0472">Membrane</keyword>
<proteinExistence type="predicted"/>
<accession>A0A2Z6NWW9</accession>
<reference evidence="3" key="1">
    <citation type="journal article" date="2017" name="Front. Plant Sci.">
        <title>Climate Clever Clovers: New Paradigm to Reduce the Environmental Footprint of Ruminants by Breeding Low Methanogenic Forages Utilizing Haplotype Variation.</title>
        <authorList>
            <person name="Kaur P."/>
            <person name="Appels R."/>
            <person name="Bayer P.E."/>
            <person name="Keeble-Gagnere G."/>
            <person name="Wang J."/>
            <person name="Hirakawa H."/>
            <person name="Shirasawa K."/>
            <person name="Vercoe P."/>
            <person name="Stefanova K."/>
            <person name="Durmic Z."/>
            <person name="Nichols P."/>
            <person name="Revell C."/>
            <person name="Isobe S.N."/>
            <person name="Edwards D."/>
            <person name="Erskine W."/>
        </authorList>
    </citation>
    <scope>NUCLEOTIDE SEQUENCE [LARGE SCALE GENOMIC DNA]</scope>
    <source>
        <strain evidence="3">cv. Daliak</strain>
    </source>
</reference>
<dbReference type="AlphaFoldDB" id="A0A2Z6NWW9"/>
<keyword evidence="1" id="KW-1133">Transmembrane helix</keyword>
<dbReference type="EMBL" id="DF974452">
    <property type="protein sequence ID" value="GAU48638.1"/>
    <property type="molecule type" value="Genomic_DNA"/>
</dbReference>
<organism evidence="2 3">
    <name type="scientific">Trifolium subterraneum</name>
    <name type="common">Subterranean clover</name>
    <dbReference type="NCBI Taxonomy" id="3900"/>
    <lineage>
        <taxon>Eukaryota</taxon>
        <taxon>Viridiplantae</taxon>
        <taxon>Streptophyta</taxon>
        <taxon>Embryophyta</taxon>
        <taxon>Tracheophyta</taxon>
        <taxon>Spermatophyta</taxon>
        <taxon>Magnoliopsida</taxon>
        <taxon>eudicotyledons</taxon>
        <taxon>Gunneridae</taxon>
        <taxon>Pentapetalae</taxon>
        <taxon>rosids</taxon>
        <taxon>fabids</taxon>
        <taxon>Fabales</taxon>
        <taxon>Fabaceae</taxon>
        <taxon>Papilionoideae</taxon>
        <taxon>50 kb inversion clade</taxon>
        <taxon>NPAAA clade</taxon>
        <taxon>Hologalegina</taxon>
        <taxon>IRL clade</taxon>
        <taxon>Trifolieae</taxon>
        <taxon>Trifolium</taxon>
    </lineage>
</organism>
<evidence type="ECO:0000256" key="1">
    <source>
        <dbReference type="SAM" id="Phobius"/>
    </source>
</evidence>
<evidence type="ECO:0000313" key="3">
    <source>
        <dbReference type="Proteomes" id="UP000242715"/>
    </source>
</evidence>
<protein>
    <submittedName>
        <fullName evidence="2">Uncharacterized protein</fullName>
    </submittedName>
</protein>
<keyword evidence="3" id="KW-1185">Reference proteome</keyword>
<dbReference type="Proteomes" id="UP000242715">
    <property type="component" value="Unassembled WGS sequence"/>
</dbReference>
<feature type="transmembrane region" description="Helical" evidence="1">
    <location>
        <begin position="32"/>
        <end position="55"/>
    </location>
</feature>